<organism evidence="1 4">
    <name type="scientific">Paracoccus yeei</name>
    <dbReference type="NCBI Taxonomy" id="147645"/>
    <lineage>
        <taxon>Bacteria</taxon>
        <taxon>Pseudomonadati</taxon>
        <taxon>Pseudomonadota</taxon>
        <taxon>Alphaproteobacteria</taxon>
        <taxon>Rhodobacterales</taxon>
        <taxon>Paracoccaceae</taxon>
        <taxon>Paracoccus</taxon>
    </lineage>
</organism>
<evidence type="ECO:0008006" key="7">
    <source>
        <dbReference type="Google" id="ProtNLM"/>
    </source>
</evidence>
<dbReference type="STRING" id="147645.A6J80_15805"/>
<evidence type="ECO:0000313" key="6">
    <source>
        <dbReference type="Proteomes" id="UP000324507"/>
    </source>
</evidence>
<evidence type="ECO:0000313" key="3">
    <source>
        <dbReference type="EMBL" id="QEU08327.1"/>
    </source>
</evidence>
<reference evidence="4" key="1">
    <citation type="submission" date="2017-03" db="EMBL/GenBank/DDBJ databases">
        <title>FDA dAtabase for Regulatory Grade micrObial Sequences (FDA-ARGOS): Supporting development and validation of Infectious Disease Dx tests.</title>
        <authorList>
            <person name="Minogue T."/>
            <person name="Wolcott M."/>
            <person name="Wasieloski L."/>
            <person name="Aguilar W."/>
            <person name="Moore D."/>
            <person name="Tallon L."/>
            <person name="Sadzewicz L."/>
            <person name="Sengamalay N."/>
            <person name="Ott S."/>
            <person name="Godinez A."/>
            <person name="Nagaraj S."/>
            <person name="Nadendla S."/>
            <person name="Geyer C."/>
            <person name="Sichtig H."/>
        </authorList>
    </citation>
    <scope>NUCLEOTIDE SEQUENCE [LARGE SCALE GENOMIC DNA]</scope>
    <source>
        <strain evidence="4">FDAARGOS_252</strain>
    </source>
</reference>
<reference evidence="2 5" key="2">
    <citation type="submission" date="2017-10" db="EMBL/GenBank/DDBJ databases">
        <title>Complete genome sequence of Paracoccus yeei TT13 isolated from human skin.</title>
        <authorList>
            <person name="Lee K."/>
            <person name="Lim J.Y."/>
            <person name="Hwang I."/>
        </authorList>
    </citation>
    <scope>NUCLEOTIDE SEQUENCE [LARGE SCALE GENOMIC DNA]</scope>
    <source>
        <strain evidence="2 5">TT13</strain>
    </source>
</reference>
<protein>
    <recommendedName>
        <fullName evidence="7">PIG-L family deacetylase</fullName>
    </recommendedName>
</protein>
<dbReference type="eggNOG" id="COG2120">
    <property type="taxonomic scope" value="Bacteria"/>
</dbReference>
<dbReference type="EMBL" id="CP044081">
    <property type="protein sequence ID" value="QEU08327.1"/>
    <property type="molecule type" value="Genomic_DNA"/>
</dbReference>
<gene>
    <name evidence="1" type="ORF">A6J80_15805</name>
    <name evidence="3" type="ORF">FOB51_10070</name>
    <name evidence="2" type="ORF">PYTT13_11125</name>
</gene>
<sequence length="230" mass="26482">MSMDGLFAERPVRDVPRTALTVFAHPDDAEISCFGLLSKLRREGWRIVMVIATRGENGADVTSWDRLTEARRAAESIGAELVYGDFSDGHVQVTGDLIHWVEGLLQTWRPDIVLTHFTGESRTSHQDHVSVEAAVQIAVRRATWRPMLLLAEGIDHDITFRPNWFVDITQDYETKVGAIGMHQSQSNKYYMKREHVDVRARRWDINFPRPADSEYAPRYWEAFFLVQHVM</sequence>
<dbReference type="EMBL" id="CP024422">
    <property type="protein sequence ID" value="ATQ56313.1"/>
    <property type="molecule type" value="Genomic_DNA"/>
</dbReference>
<dbReference type="PANTHER" id="PTHR12993">
    <property type="entry name" value="N-ACETYLGLUCOSAMINYL-PHOSPHATIDYLINOSITOL DE-N-ACETYLASE-RELATED"/>
    <property type="match status" value="1"/>
</dbReference>
<name>A0A1V0GVD7_9RHOB</name>
<dbReference type="PANTHER" id="PTHR12993:SF30">
    <property type="entry name" value="N-ACETYL-ALPHA-D-GLUCOSAMINYL L-MALATE DEACETYLASE 1"/>
    <property type="match status" value="1"/>
</dbReference>
<dbReference type="Proteomes" id="UP000324507">
    <property type="component" value="Chromosome"/>
</dbReference>
<dbReference type="Proteomes" id="UP000229314">
    <property type="component" value="Chromosome"/>
</dbReference>
<dbReference type="AlphaFoldDB" id="A0A1V0GVD7"/>
<evidence type="ECO:0000313" key="5">
    <source>
        <dbReference type="Proteomes" id="UP000229314"/>
    </source>
</evidence>
<proteinExistence type="predicted"/>
<keyword evidence="4" id="KW-1185">Reference proteome</keyword>
<evidence type="ECO:0000313" key="1">
    <source>
        <dbReference type="EMBL" id="ARC37639.1"/>
    </source>
</evidence>
<dbReference type="GO" id="GO:0016811">
    <property type="term" value="F:hydrolase activity, acting on carbon-nitrogen (but not peptide) bonds, in linear amides"/>
    <property type="evidence" value="ECO:0007669"/>
    <property type="project" value="TreeGrafter"/>
</dbReference>
<reference evidence="1" key="3">
    <citation type="submission" date="2017-12" db="EMBL/GenBank/DDBJ databases">
        <title>FDA dAtabase for Regulatory Grade micrObial Sequences (FDA-ARGOS): Supporting development and validation of Infectious Disease Dx tests.</title>
        <authorList>
            <person name="Campos J."/>
            <person name="Goldberg B."/>
            <person name="Tallon L."/>
            <person name="Sadzewicz L."/>
            <person name="Sengamalay N."/>
            <person name="Ott S."/>
            <person name="Godinez A."/>
            <person name="Nagaraj S."/>
            <person name="Vyas G."/>
            <person name="Aluvathingal J."/>
            <person name="Nadendla S."/>
            <person name="Geyer C."/>
            <person name="Nandy P."/>
            <person name="Hobson J."/>
            <person name="Sichtig H."/>
        </authorList>
    </citation>
    <scope>NUCLEOTIDE SEQUENCE</scope>
    <source>
        <strain evidence="1">FDAARGOS_252</strain>
    </source>
</reference>
<accession>A0A1V0GVD7</accession>
<dbReference type="Proteomes" id="UP000191257">
    <property type="component" value="Chromosome"/>
</dbReference>
<dbReference type="SUPFAM" id="SSF102588">
    <property type="entry name" value="LmbE-like"/>
    <property type="match status" value="1"/>
</dbReference>
<evidence type="ECO:0000313" key="4">
    <source>
        <dbReference type="Proteomes" id="UP000191257"/>
    </source>
</evidence>
<dbReference type="KEGG" id="pye:A6J80_15805"/>
<dbReference type="EMBL" id="CP020442">
    <property type="protein sequence ID" value="ARC37639.1"/>
    <property type="molecule type" value="Genomic_DNA"/>
</dbReference>
<reference evidence="3 6" key="4">
    <citation type="submission" date="2019-09" db="EMBL/GenBank/DDBJ databases">
        <title>FDA dAtabase for Regulatory Grade micrObial Sequences (FDA-ARGOS): Supporting development and validation of Infectious Disease Dx tests.</title>
        <authorList>
            <person name="Sciortino C."/>
            <person name="Tallon L."/>
            <person name="Sadzewicz L."/>
            <person name="Vavikolanu K."/>
            <person name="Mehta A."/>
            <person name="Aluvathingal J."/>
            <person name="Nadendla S."/>
            <person name="Nandy P."/>
            <person name="Geyer C."/>
            <person name="Yan Y."/>
            <person name="Sichtig H."/>
        </authorList>
    </citation>
    <scope>NUCLEOTIDE SEQUENCE [LARGE SCALE GENOMIC DNA]</scope>
    <source>
        <strain evidence="3 6">FDAARGOS_643</strain>
    </source>
</reference>
<evidence type="ECO:0000313" key="2">
    <source>
        <dbReference type="EMBL" id="ATQ56313.1"/>
    </source>
</evidence>
<dbReference type="InterPro" id="IPR024078">
    <property type="entry name" value="LmbE-like_dom_sf"/>
</dbReference>
<dbReference type="InterPro" id="IPR003737">
    <property type="entry name" value="GlcNAc_PI_deacetylase-related"/>
</dbReference>
<dbReference type="Gene3D" id="3.40.50.10320">
    <property type="entry name" value="LmbE-like"/>
    <property type="match status" value="1"/>
</dbReference>
<dbReference type="Pfam" id="PF02585">
    <property type="entry name" value="PIG-L"/>
    <property type="match status" value="1"/>
</dbReference>